<feature type="compositionally biased region" description="Low complexity" evidence="1">
    <location>
        <begin position="588"/>
        <end position="599"/>
    </location>
</feature>
<feature type="region of interest" description="Disordered" evidence="1">
    <location>
        <begin position="535"/>
        <end position="573"/>
    </location>
</feature>
<comment type="caution">
    <text evidence="3">The sequence shown here is derived from an EMBL/GenBank/DDBJ whole genome shotgun (WGS) entry which is preliminary data.</text>
</comment>
<feature type="region of interest" description="Disordered" evidence="1">
    <location>
        <begin position="136"/>
        <end position="174"/>
    </location>
</feature>
<evidence type="ECO:0000256" key="2">
    <source>
        <dbReference type="SAM" id="SignalP"/>
    </source>
</evidence>
<name>A0A835Y2H2_9CHLO</name>
<feature type="compositionally biased region" description="Low complexity" evidence="1">
    <location>
        <begin position="153"/>
        <end position="174"/>
    </location>
</feature>
<dbReference type="OrthoDB" id="552761at2759"/>
<feature type="region of interest" description="Disordered" evidence="1">
    <location>
        <begin position="240"/>
        <end position="265"/>
    </location>
</feature>
<feature type="compositionally biased region" description="Low complexity" evidence="1">
    <location>
        <begin position="835"/>
        <end position="844"/>
    </location>
</feature>
<feature type="region of interest" description="Disordered" evidence="1">
    <location>
        <begin position="588"/>
        <end position="608"/>
    </location>
</feature>
<dbReference type="EMBL" id="JAEHOE010000041">
    <property type="protein sequence ID" value="KAG2492891.1"/>
    <property type="molecule type" value="Genomic_DNA"/>
</dbReference>
<gene>
    <name evidence="3" type="ORF">HYH03_008805</name>
</gene>
<feature type="region of interest" description="Disordered" evidence="1">
    <location>
        <begin position="446"/>
        <end position="489"/>
    </location>
</feature>
<evidence type="ECO:0000256" key="1">
    <source>
        <dbReference type="SAM" id="MobiDB-lite"/>
    </source>
</evidence>
<dbReference type="Proteomes" id="UP000612055">
    <property type="component" value="Unassembled WGS sequence"/>
</dbReference>
<accession>A0A835Y2H2</accession>
<feature type="region of interest" description="Disordered" evidence="1">
    <location>
        <begin position="643"/>
        <end position="669"/>
    </location>
</feature>
<proteinExistence type="predicted"/>
<feature type="compositionally biased region" description="Gly residues" evidence="1">
    <location>
        <begin position="137"/>
        <end position="152"/>
    </location>
</feature>
<evidence type="ECO:0000313" key="4">
    <source>
        <dbReference type="Proteomes" id="UP000612055"/>
    </source>
</evidence>
<feature type="compositionally biased region" description="Low complexity" evidence="1">
    <location>
        <begin position="651"/>
        <end position="660"/>
    </location>
</feature>
<feature type="compositionally biased region" description="Low complexity" evidence="1">
    <location>
        <begin position="853"/>
        <end position="866"/>
    </location>
</feature>
<feature type="signal peptide" evidence="2">
    <location>
        <begin position="1"/>
        <end position="31"/>
    </location>
</feature>
<feature type="compositionally biased region" description="Pro residues" evidence="1">
    <location>
        <begin position="60"/>
        <end position="69"/>
    </location>
</feature>
<keyword evidence="4" id="KW-1185">Reference proteome</keyword>
<sequence>MLGAKAAGAPGERLLLLLDLHALVHTASCSAADEASAEDSFCPSPSPCFSYTCGPGLELGPPPPSPSTPVTPRTPHTPLSPPSPGPSPLGFTHDSSDNLTSPRPTQAWLRPGVRRLLSAVQPHAYPVLLVRTRRACGGSGGGGGPSLSGGLSGSAPLASPSSLPSLSGSSFTAGLSGRSSCGGDLSLGGGCSSNSSSSSGGSADSDECEGGPAAGSELAAAALSSLDPDGQFFGGRVVLVHQGDGSDDGSGGSGHSGSGPRSPGQQAVVSDLAAIAAALPRLRLHCGPLAPPTASASCPATPSGGAALVPSDDAAIADVPYLPPRVAVVTTADRTAFGTLSGHVIECPPYSKVFGLYDDVLDTLANMLVKDLVTAISNVPAALRRMGLSHTKLQPSPVMQALRAKTAMRAAGITTGPAPSRGPAVPGASAHSAPLLDARRWLQQAAAAASPPLSRRGSGKPPRRSNSGPLGPSTHYDSPRDRRSAPACSASAALLAQAAAAAAGSQRRNSAPTSAAIAAAAAAANAAAAVNASRRVGASPSRTSRASPQPLLPSIPEQPLLELPDAHEPPLLSPAAASAPVTLTSSSLSSALSGSLGSPGTPPPPAAVRKLRWDKLPLPHNTARISPTEVVEAATMMRRLQALASGGSGSSRGSSPAARGNDLGLRPKSFPAAVKPHVTRFMSGTEPKGRATAECMAAAEPDCGGSGTPTSSSSARTPSSLSLAAASLAAATTRLMSKLLGSRRRRYRASVDAAADAAAPGAAADDAAVNADAAVAGVELSSSLSASFTPATERCSSCGGAGDWQAAAAAAAAVADLCLAPRAASALPACRTLGPSKTQTSPQSPSLPPHAPSAPTTPTAAAAAAAAATARRRQFQSGRAAAAAAQPITAEDIALAAEALRTASQVDELLLEAGLGARPGVAQPSRTLPRAPPSPEVVNTAKPLFESAAAAARRVSHPRLRPLVQEAVRRYLDTKRGPVEDCIEEILALAAQSAELGGLARGAAAPSLAGLETLAAAAAAAAGTEAR</sequence>
<organism evidence="3 4">
    <name type="scientific">Edaphochlamys debaryana</name>
    <dbReference type="NCBI Taxonomy" id="47281"/>
    <lineage>
        <taxon>Eukaryota</taxon>
        <taxon>Viridiplantae</taxon>
        <taxon>Chlorophyta</taxon>
        <taxon>core chlorophytes</taxon>
        <taxon>Chlorophyceae</taxon>
        <taxon>CS clade</taxon>
        <taxon>Chlamydomonadales</taxon>
        <taxon>Chlamydomonadales incertae sedis</taxon>
        <taxon>Edaphochlamys</taxon>
    </lineage>
</organism>
<feature type="compositionally biased region" description="Low complexity" evidence="1">
    <location>
        <begin position="446"/>
        <end position="456"/>
    </location>
</feature>
<feature type="compositionally biased region" description="Gly residues" evidence="1">
    <location>
        <begin position="248"/>
        <end position="257"/>
    </location>
</feature>
<protein>
    <submittedName>
        <fullName evidence="3">Uncharacterized protein</fullName>
    </submittedName>
</protein>
<dbReference type="AlphaFoldDB" id="A0A835Y2H2"/>
<keyword evidence="2" id="KW-0732">Signal</keyword>
<feature type="region of interest" description="Disordered" evidence="1">
    <location>
        <begin position="834"/>
        <end position="866"/>
    </location>
</feature>
<evidence type="ECO:0000313" key="3">
    <source>
        <dbReference type="EMBL" id="KAG2492891.1"/>
    </source>
</evidence>
<feature type="compositionally biased region" description="Pro residues" evidence="1">
    <location>
        <begin position="78"/>
        <end position="87"/>
    </location>
</feature>
<feature type="region of interest" description="Disordered" evidence="1">
    <location>
        <begin position="192"/>
        <end position="213"/>
    </location>
</feature>
<feature type="chain" id="PRO_5032995575" evidence="2">
    <location>
        <begin position="32"/>
        <end position="1027"/>
    </location>
</feature>
<feature type="region of interest" description="Disordered" evidence="1">
    <location>
        <begin position="59"/>
        <end position="107"/>
    </location>
</feature>
<feature type="compositionally biased region" description="Low complexity" evidence="1">
    <location>
        <begin position="192"/>
        <end position="203"/>
    </location>
</feature>
<reference evidence="3" key="1">
    <citation type="journal article" date="2020" name="bioRxiv">
        <title>Comparative genomics of Chlamydomonas.</title>
        <authorList>
            <person name="Craig R.J."/>
            <person name="Hasan A.R."/>
            <person name="Ness R.W."/>
            <person name="Keightley P.D."/>
        </authorList>
    </citation>
    <scope>NUCLEOTIDE SEQUENCE</scope>
    <source>
        <strain evidence="3">CCAP 11/70</strain>
    </source>
</reference>